<feature type="domain" description="Methyl-accepting transducer" evidence="5">
    <location>
        <begin position="296"/>
        <end position="526"/>
    </location>
</feature>
<dbReference type="GO" id="GO:0004888">
    <property type="term" value="F:transmembrane signaling receptor activity"/>
    <property type="evidence" value="ECO:0007669"/>
    <property type="project" value="TreeGrafter"/>
</dbReference>
<dbReference type="PANTHER" id="PTHR43531:SF11">
    <property type="entry name" value="METHYL-ACCEPTING CHEMOTAXIS PROTEIN 3"/>
    <property type="match status" value="1"/>
</dbReference>
<dbReference type="Gene3D" id="1.10.287.950">
    <property type="entry name" value="Methyl-accepting chemotaxis protein"/>
    <property type="match status" value="1"/>
</dbReference>
<evidence type="ECO:0000256" key="4">
    <source>
        <dbReference type="SAM" id="Phobius"/>
    </source>
</evidence>
<organism evidence="7 8">
    <name type="scientific">Cellulosilyticum lentocellum (strain ATCC 49066 / DSM 5427 / NCIMB 11756 / RHM5)</name>
    <name type="common">Clostridium lentocellum</name>
    <dbReference type="NCBI Taxonomy" id="642492"/>
    <lineage>
        <taxon>Bacteria</taxon>
        <taxon>Bacillati</taxon>
        <taxon>Bacillota</taxon>
        <taxon>Clostridia</taxon>
        <taxon>Lachnospirales</taxon>
        <taxon>Cellulosilyticaceae</taxon>
        <taxon>Cellulosilyticum</taxon>
    </lineage>
</organism>
<dbReference type="GO" id="GO:0007165">
    <property type="term" value="P:signal transduction"/>
    <property type="evidence" value="ECO:0007669"/>
    <property type="project" value="UniProtKB-KW"/>
</dbReference>
<dbReference type="KEGG" id="cle:Clole_0497"/>
<dbReference type="CDD" id="cd06225">
    <property type="entry name" value="HAMP"/>
    <property type="match status" value="1"/>
</dbReference>
<feature type="domain" description="HAMP" evidence="6">
    <location>
        <begin position="212"/>
        <end position="270"/>
    </location>
</feature>
<keyword evidence="8" id="KW-1185">Reference proteome</keyword>
<dbReference type="HOGENOM" id="CLU_000445_107_27_9"/>
<keyword evidence="3" id="KW-0807">Transducer</keyword>
<keyword evidence="4" id="KW-0472">Membrane</keyword>
<name>F2JLE8_CELLD</name>
<dbReference type="InterPro" id="IPR004089">
    <property type="entry name" value="MCPsignal_dom"/>
</dbReference>
<evidence type="ECO:0000259" key="6">
    <source>
        <dbReference type="PROSITE" id="PS50885"/>
    </source>
</evidence>
<evidence type="ECO:0000259" key="5">
    <source>
        <dbReference type="PROSITE" id="PS50111"/>
    </source>
</evidence>
<dbReference type="InterPro" id="IPR051310">
    <property type="entry name" value="MCP_chemotaxis"/>
</dbReference>
<evidence type="ECO:0000256" key="2">
    <source>
        <dbReference type="ARBA" id="ARBA00029447"/>
    </source>
</evidence>
<keyword evidence="4" id="KW-1133">Transmembrane helix</keyword>
<dbReference type="PROSITE" id="PS50111">
    <property type="entry name" value="CHEMOTAXIS_TRANSDUC_2"/>
    <property type="match status" value="1"/>
</dbReference>
<keyword evidence="4" id="KW-0812">Transmembrane</keyword>
<dbReference type="SMART" id="SM00304">
    <property type="entry name" value="HAMP"/>
    <property type="match status" value="1"/>
</dbReference>
<dbReference type="STRING" id="642492.Clole_0497"/>
<sequence>MSKKKLNSIRIFIMGPITLLVALAFLCNGIGIIRTNKITKKANEITDKHMVSISTLGEIQRATENIHKQALGHIVAIELNTKIERVTSIKKESAQLEANLLDYKQYINIEQEETYNQLLLSYSNFKSALANLTAYSASNNTEKAYTYANIELAAFAEEMNKEIKVLKESVQQAAEIARQQLRSTYWQSLNVSIIISIGMVVSVIITIYYIMKRVIRPITQTEKELRSIIESIDEKEGDLTKRITVKYNDEIATLGNGINTFLDELQHIFTMISRDSIKINNIGKEVLESVNVSKDSAADLSALTEELSATMEEVSGNTYVINDSTTIVGEDVKVIAERVSQINVYSKDMKQCAEQMEESARMNMREIEQTVSQMLGGLTQALKDCKSIDHINNLTNDILNVASQTNLLALNASIEAARAGEFGRGFSVVAEEIRKLADSSHKAANNIQVTNELVTNAVHNLSSHTDTLIKYLQESILPGFATVVESGNQYKQDANYIETAMDEFNVKTKALEEGISEIVKAINTITCAINDSTEGISGVAESTQDLVLEMNSITTLIDENHKIGVELKAETEIFKKL</sequence>
<evidence type="ECO:0000256" key="1">
    <source>
        <dbReference type="ARBA" id="ARBA00022500"/>
    </source>
</evidence>
<feature type="transmembrane region" description="Helical" evidence="4">
    <location>
        <begin position="12"/>
        <end position="33"/>
    </location>
</feature>
<dbReference type="InterPro" id="IPR003660">
    <property type="entry name" value="HAMP_dom"/>
</dbReference>
<dbReference type="PANTHER" id="PTHR43531">
    <property type="entry name" value="PROTEIN ICFG"/>
    <property type="match status" value="1"/>
</dbReference>
<dbReference type="eggNOG" id="COG0840">
    <property type="taxonomic scope" value="Bacteria"/>
</dbReference>
<evidence type="ECO:0000256" key="3">
    <source>
        <dbReference type="PROSITE-ProRule" id="PRU00284"/>
    </source>
</evidence>
<dbReference type="GO" id="GO:0005886">
    <property type="term" value="C:plasma membrane"/>
    <property type="evidence" value="ECO:0007669"/>
    <property type="project" value="TreeGrafter"/>
</dbReference>
<evidence type="ECO:0000313" key="7">
    <source>
        <dbReference type="EMBL" id="ADZ82236.1"/>
    </source>
</evidence>
<proteinExistence type="inferred from homology"/>
<dbReference type="RefSeq" id="WP_013655537.1">
    <property type="nucleotide sequence ID" value="NC_015275.1"/>
</dbReference>
<dbReference type="GO" id="GO:0006935">
    <property type="term" value="P:chemotaxis"/>
    <property type="evidence" value="ECO:0007669"/>
    <property type="project" value="UniProtKB-KW"/>
</dbReference>
<dbReference type="Pfam" id="PF00672">
    <property type="entry name" value="HAMP"/>
    <property type="match status" value="1"/>
</dbReference>
<gene>
    <name evidence="7" type="ordered locus">Clole_0497</name>
</gene>
<dbReference type="Pfam" id="PF12729">
    <property type="entry name" value="4HB_MCP_1"/>
    <property type="match status" value="1"/>
</dbReference>
<dbReference type="SUPFAM" id="SSF58104">
    <property type="entry name" value="Methyl-accepting chemotaxis protein (MCP) signaling domain"/>
    <property type="match status" value="1"/>
</dbReference>
<dbReference type="InterPro" id="IPR024478">
    <property type="entry name" value="HlyB_4HB_MCP"/>
</dbReference>
<dbReference type="AlphaFoldDB" id="F2JLE8"/>
<dbReference type="Proteomes" id="UP000008467">
    <property type="component" value="Chromosome"/>
</dbReference>
<dbReference type="PROSITE" id="PS50885">
    <property type="entry name" value="HAMP"/>
    <property type="match status" value="1"/>
</dbReference>
<feature type="transmembrane region" description="Helical" evidence="4">
    <location>
        <begin position="188"/>
        <end position="211"/>
    </location>
</feature>
<reference evidence="7 8" key="1">
    <citation type="journal article" date="2011" name="J. Bacteriol.">
        <title>Complete genome sequence of the cellulose-degrading bacterium Cellulosilyticum lentocellum.</title>
        <authorList>
            <consortium name="US DOE Joint Genome Institute"/>
            <person name="Miller D.A."/>
            <person name="Suen G."/>
            <person name="Bruce D."/>
            <person name="Copeland A."/>
            <person name="Cheng J.F."/>
            <person name="Detter C."/>
            <person name="Goodwin L.A."/>
            <person name="Han C.S."/>
            <person name="Hauser L.J."/>
            <person name="Land M.L."/>
            <person name="Lapidus A."/>
            <person name="Lucas S."/>
            <person name="Meincke L."/>
            <person name="Pitluck S."/>
            <person name="Tapia R."/>
            <person name="Teshima H."/>
            <person name="Woyke T."/>
            <person name="Fox B.G."/>
            <person name="Angert E.R."/>
            <person name="Currie C.R."/>
        </authorList>
    </citation>
    <scope>NUCLEOTIDE SEQUENCE [LARGE SCALE GENOMIC DNA]</scope>
    <source>
        <strain evidence="8">ATCC 49066 / DSM 5427 / NCIMB 11756 / RHM5</strain>
    </source>
</reference>
<accession>F2JLE8</accession>
<dbReference type="EMBL" id="CP002582">
    <property type="protein sequence ID" value="ADZ82236.1"/>
    <property type="molecule type" value="Genomic_DNA"/>
</dbReference>
<keyword evidence="1" id="KW-0145">Chemotaxis</keyword>
<comment type="similarity">
    <text evidence="2">Belongs to the methyl-accepting chemotaxis (MCP) protein family.</text>
</comment>
<protein>
    <submittedName>
        <fullName evidence="7">Methyl-accepting chemotaxis sensory transducer</fullName>
    </submittedName>
</protein>
<evidence type="ECO:0000313" key="8">
    <source>
        <dbReference type="Proteomes" id="UP000008467"/>
    </source>
</evidence>
<dbReference type="Pfam" id="PF00015">
    <property type="entry name" value="MCPsignal"/>
    <property type="match status" value="1"/>
</dbReference>
<dbReference type="SMART" id="SM00283">
    <property type="entry name" value="MA"/>
    <property type="match status" value="1"/>
</dbReference>